<gene>
    <name evidence="1" type="ORF">DSM107014_03510</name>
</gene>
<reference evidence="1" key="1">
    <citation type="submission" date="2021-02" db="EMBL/GenBank/DDBJ databases">
        <title>Metagenome analyses of Stigonema ocellatum DSM 106950, Chlorogloea purpurea SAG 13.99 and Gomphosphaeria aponina DSM 107014.</title>
        <authorList>
            <person name="Marter P."/>
            <person name="Huang S."/>
        </authorList>
    </citation>
    <scope>NUCLEOTIDE SEQUENCE</scope>
    <source>
        <strain evidence="1">JP213</strain>
    </source>
</reference>
<dbReference type="Gene3D" id="3.30.460.40">
    <property type="match status" value="1"/>
</dbReference>
<dbReference type="SUPFAM" id="SSF81301">
    <property type="entry name" value="Nucleotidyltransferase"/>
    <property type="match status" value="1"/>
</dbReference>
<name>A0A941GQ39_9CHRO</name>
<dbReference type="InterPro" id="IPR043519">
    <property type="entry name" value="NT_sf"/>
</dbReference>
<proteinExistence type="predicted"/>
<organism evidence="1 2">
    <name type="scientific">Gomphosphaeria aponina SAG 52.96 = DSM 107014</name>
    <dbReference type="NCBI Taxonomy" id="1521640"/>
    <lineage>
        <taxon>Bacteria</taxon>
        <taxon>Bacillati</taxon>
        <taxon>Cyanobacteriota</taxon>
        <taxon>Cyanophyceae</taxon>
        <taxon>Oscillatoriophycideae</taxon>
        <taxon>Chroococcales</taxon>
        <taxon>Gomphosphaeriaceae</taxon>
        <taxon>Gomphosphaeria</taxon>
    </lineage>
</organism>
<protein>
    <submittedName>
        <fullName evidence="1">Uncharacterized protein</fullName>
    </submittedName>
</protein>
<accession>A0A941GQ39</accession>
<dbReference type="EMBL" id="JADQBC010000016">
    <property type="protein sequence ID" value="MBR8826966.1"/>
    <property type="molecule type" value="Genomic_DNA"/>
</dbReference>
<evidence type="ECO:0000313" key="1">
    <source>
        <dbReference type="EMBL" id="MBR8826966.1"/>
    </source>
</evidence>
<sequence length="209" mass="23226">MTLTAQMRRQFIALAMKRVQPGTGSSLEFLDRRTWVHPVTNLKNIIKQKPFVIVGGVATRLYMPERVTLDLDILVLAKDAPQIYEELTVAGGRKVRELNIPGSQWDLSDGTSLDVLEGNEVWTKKAVTTPNYSPDGQPIISLPYLVLMKLQASRTQDLADVSRMLGGADEATLTDVRGVILKYLPDAREDVGSLIILGKLERSPRENVE</sequence>
<dbReference type="Proteomes" id="UP000767446">
    <property type="component" value="Unassembled WGS sequence"/>
</dbReference>
<evidence type="ECO:0000313" key="2">
    <source>
        <dbReference type="Proteomes" id="UP000767446"/>
    </source>
</evidence>
<comment type="caution">
    <text evidence="1">The sequence shown here is derived from an EMBL/GenBank/DDBJ whole genome shotgun (WGS) entry which is preliminary data.</text>
</comment>
<dbReference type="AlphaFoldDB" id="A0A941GQ39"/>